<keyword evidence="4 6" id="KW-1133">Transmembrane helix</keyword>
<feature type="transmembrane region" description="Helical" evidence="6">
    <location>
        <begin position="40"/>
        <end position="58"/>
    </location>
</feature>
<keyword evidence="3" id="KW-0201">Cytochrome c-type biogenesis</keyword>
<dbReference type="InterPro" id="IPR045062">
    <property type="entry name" value="Cyt_c_biogenesis_CcsA/CcmC"/>
</dbReference>
<evidence type="ECO:0000313" key="8">
    <source>
        <dbReference type="EMBL" id="TET83446.1"/>
    </source>
</evidence>
<feature type="transmembrane region" description="Helical" evidence="6">
    <location>
        <begin position="223"/>
        <end position="238"/>
    </location>
</feature>
<comment type="subcellular location">
    <subcellularLocation>
        <location evidence="1">Membrane</location>
        <topology evidence="1">Multi-pass membrane protein</topology>
    </subcellularLocation>
</comment>
<evidence type="ECO:0000256" key="6">
    <source>
        <dbReference type="SAM" id="Phobius"/>
    </source>
</evidence>
<dbReference type="GO" id="GO:0017004">
    <property type="term" value="P:cytochrome complex assembly"/>
    <property type="evidence" value="ECO:0007669"/>
    <property type="project" value="UniProtKB-KW"/>
</dbReference>
<organism evidence="8 9">
    <name type="scientific">candidate division TA06 bacterium</name>
    <dbReference type="NCBI Taxonomy" id="2250710"/>
    <lineage>
        <taxon>Bacteria</taxon>
        <taxon>Bacteria division TA06</taxon>
    </lineage>
</organism>
<reference evidence="8 9" key="1">
    <citation type="submission" date="2019-03" db="EMBL/GenBank/DDBJ databases">
        <title>Metabolic potential of uncultured bacteria and archaea associated with petroleum seepage in deep-sea sediments.</title>
        <authorList>
            <person name="Dong X."/>
            <person name="Hubert C."/>
        </authorList>
    </citation>
    <scope>NUCLEOTIDE SEQUENCE [LARGE SCALE GENOMIC DNA]</scope>
    <source>
        <strain evidence="8">E29_bin36</strain>
    </source>
</reference>
<feature type="domain" description="Cytochrome c assembly protein" evidence="7">
    <location>
        <begin position="70"/>
        <end position="275"/>
    </location>
</feature>
<evidence type="ECO:0000259" key="7">
    <source>
        <dbReference type="Pfam" id="PF01578"/>
    </source>
</evidence>
<accession>A0A523XVZ0</accession>
<name>A0A523XVZ0_UNCT6</name>
<sequence>MQNLLAEQAIFFAVISLYSLAFLFYVAYLFVPRLLGRGKLAFYILLLGALVHAFLIIFRFMEARYPPFQTLYESLSWFAFSVVVSFLFVEWRRDVHLPGFLATGIALAACIYAIVGRSPEIKPLFPALQSGWFAWHVVLAFASYAIFVVAFSVEVVFLSLTLGSKNGRGARYGLDEKKRYLFHRMAYNLILFGYPLLTFGVVSGAAWAQEAWGRYWGWDPKETWSLITWSVYALYLHAKVTPRWARRRASVLNIIGFVCMIFTFVGVNWLVRLLHIPSLHAYTF</sequence>
<keyword evidence="2 6" id="KW-0812">Transmembrane</keyword>
<comment type="caution">
    <text evidence="8">The sequence shown here is derived from an EMBL/GenBank/DDBJ whole genome shotgun (WGS) entry which is preliminary data.</text>
</comment>
<evidence type="ECO:0000313" key="9">
    <source>
        <dbReference type="Proteomes" id="UP000315534"/>
    </source>
</evidence>
<gene>
    <name evidence="8" type="primary">ccsB</name>
    <name evidence="8" type="ORF">E3J38_00445</name>
</gene>
<dbReference type="InterPro" id="IPR002541">
    <property type="entry name" value="Cyt_c_assembly"/>
</dbReference>
<dbReference type="GO" id="GO:0020037">
    <property type="term" value="F:heme binding"/>
    <property type="evidence" value="ECO:0007669"/>
    <property type="project" value="InterPro"/>
</dbReference>
<proteinExistence type="predicted"/>
<dbReference type="AlphaFoldDB" id="A0A523XVZ0"/>
<dbReference type="Proteomes" id="UP000315534">
    <property type="component" value="Unassembled WGS sequence"/>
</dbReference>
<protein>
    <submittedName>
        <fullName evidence="8">C-type cytochrome biogenesis protein CcsB</fullName>
    </submittedName>
</protein>
<dbReference type="EMBL" id="SOIP01000023">
    <property type="protein sequence ID" value="TET83446.1"/>
    <property type="molecule type" value="Genomic_DNA"/>
</dbReference>
<keyword evidence="5 6" id="KW-0472">Membrane</keyword>
<feature type="transmembrane region" description="Helical" evidence="6">
    <location>
        <begin position="70"/>
        <end position="89"/>
    </location>
</feature>
<evidence type="ECO:0000256" key="3">
    <source>
        <dbReference type="ARBA" id="ARBA00022748"/>
    </source>
</evidence>
<dbReference type="InterPro" id="IPR017562">
    <property type="entry name" value="Cyt_c_biogenesis_CcsA"/>
</dbReference>
<dbReference type="PANTHER" id="PTHR30071:SF1">
    <property type="entry name" value="CYTOCHROME B_B6 PROTEIN-RELATED"/>
    <property type="match status" value="1"/>
</dbReference>
<feature type="transmembrane region" description="Helical" evidence="6">
    <location>
        <begin position="185"/>
        <end position="208"/>
    </location>
</feature>
<feature type="transmembrane region" description="Helical" evidence="6">
    <location>
        <begin position="96"/>
        <end position="115"/>
    </location>
</feature>
<evidence type="ECO:0000256" key="4">
    <source>
        <dbReference type="ARBA" id="ARBA00022989"/>
    </source>
</evidence>
<feature type="transmembrane region" description="Helical" evidence="6">
    <location>
        <begin position="250"/>
        <end position="271"/>
    </location>
</feature>
<dbReference type="NCBIfam" id="TIGR03144">
    <property type="entry name" value="cytochr_II_ccsB"/>
    <property type="match status" value="1"/>
</dbReference>
<feature type="transmembrane region" description="Helical" evidence="6">
    <location>
        <begin position="135"/>
        <end position="164"/>
    </location>
</feature>
<feature type="transmembrane region" description="Helical" evidence="6">
    <location>
        <begin position="6"/>
        <end position="28"/>
    </location>
</feature>
<evidence type="ECO:0000256" key="2">
    <source>
        <dbReference type="ARBA" id="ARBA00022692"/>
    </source>
</evidence>
<evidence type="ECO:0000256" key="5">
    <source>
        <dbReference type="ARBA" id="ARBA00023136"/>
    </source>
</evidence>
<evidence type="ECO:0000256" key="1">
    <source>
        <dbReference type="ARBA" id="ARBA00004141"/>
    </source>
</evidence>
<dbReference type="GO" id="GO:0005886">
    <property type="term" value="C:plasma membrane"/>
    <property type="evidence" value="ECO:0007669"/>
    <property type="project" value="TreeGrafter"/>
</dbReference>
<dbReference type="Pfam" id="PF01578">
    <property type="entry name" value="Cytochrom_C_asm"/>
    <property type="match status" value="1"/>
</dbReference>
<dbReference type="PANTHER" id="PTHR30071">
    <property type="entry name" value="HEME EXPORTER PROTEIN C"/>
    <property type="match status" value="1"/>
</dbReference>